<feature type="domain" description="Transposase IS200-like" evidence="8">
    <location>
        <begin position="416"/>
        <end position="520"/>
    </location>
</feature>
<evidence type="ECO:0000256" key="2">
    <source>
        <dbReference type="ARBA" id="ARBA00022723"/>
    </source>
</evidence>
<comment type="catalytic activity">
    <reaction evidence="7">
        <text>(2E)-4-hydroxy-3-methylbut-2-enyl diphosphate + oxidized [flavodoxin] + H2O + 2 H(+) = 2-C-methyl-D-erythritol 2,4-cyclic diphosphate + reduced [flavodoxin]</text>
        <dbReference type="Rhea" id="RHEA:43604"/>
        <dbReference type="Rhea" id="RHEA-COMP:10622"/>
        <dbReference type="Rhea" id="RHEA-COMP:10623"/>
        <dbReference type="ChEBI" id="CHEBI:15377"/>
        <dbReference type="ChEBI" id="CHEBI:15378"/>
        <dbReference type="ChEBI" id="CHEBI:57618"/>
        <dbReference type="ChEBI" id="CHEBI:58210"/>
        <dbReference type="ChEBI" id="CHEBI:58483"/>
        <dbReference type="ChEBI" id="CHEBI:128753"/>
        <dbReference type="EC" id="1.17.7.3"/>
    </reaction>
</comment>
<comment type="cofactor">
    <cofactor evidence="7">
        <name>[4Fe-4S] cluster</name>
        <dbReference type="ChEBI" id="CHEBI:49883"/>
    </cofactor>
    <text evidence="7">Binds 1 [4Fe-4S] cluster.</text>
</comment>
<evidence type="ECO:0000256" key="6">
    <source>
        <dbReference type="ARBA" id="ARBA00023229"/>
    </source>
</evidence>
<dbReference type="Pfam" id="PF04551">
    <property type="entry name" value="GcpE"/>
    <property type="match status" value="1"/>
</dbReference>
<keyword evidence="4 7" id="KW-0408">Iron</keyword>
<dbReference type="SUPFAM" id="SSF56014">
    <property type="entry name" value="Nitrite and sulphite reductase 4Fe-4S domain-like"/>
    <property type="match status" value="1"/>
</dbReference>
<dbReference type="Gene3D" id="3.30.70.1290">
    <property type="entry name" value="Transposase IS200-like"/>
    <property type="match status" value="1"/>
</dbReference>
<organism evidence="9 10">
    <name type="scientific">Haloferula helveola</name>
    <dbReference type="NCBI Taxonomy" id="490095"/>
    <lineage>
        <taxon>Bacteria</taxon>
        <taxon>Pseudomonadati</taxon>
        <taxon>Verrucomicrobiota</taxon>
        <taxon>Verrucomicrobiia</taxon>
        <taxon>Verrucomicrobiales</taxon>
        <taxon>Verrucomicrobiaceae</taxon>
        <taxon>Haloferula</taxon>
    </lineage>
</organism>
<keyword evidence="10" id="KW-1185">Reference proteome</keyword>
<dbReference type="InterPro" id="IPR017178">
    <property type="entry name" value="IspG_atypical"/>
</dbReference>
<dbReference type="Pfam" id="PF26540">
    <property type="entry name" value="GcpE_C"/>
    <property type="match status" value="1"/>
</dbReference>
<dbReference type="InterPro" id="IPR036515">
    <property type="entry name" value="Transposase_17_sf"/>
</dbReference>
<dbReference type="HAMAP" id="MF_00159">
    <property type="entry name" value="IspG"/>
    <property type="match status" value="1"/>
</dbReference>
<evidence type="ECO:0000313" key="10">
    <source>
        <dbReference type="Proteomes" id="UP001374893"/>
    </source>
</evidence>
<keyword evidence="3 7" id="KW-0560">Oxidoreductase</keyword>
<feature type="binding site" evidence="7">
    <location>
        <position position="785"/>
    </location>
    <ligand>
        <name>[4Fe-4S] cluster</name>
        <dbReference type="ChEBI" id="CHEBI:49883"/>
    </ligand>
</feature>
<name>A0ABN6H5Q3_9BACT</name>
<accession>A0ABN6H5Q3</accession>
<dbReference type="NCBIfam" id="TIGR00612">
    <property type="entry name" value="ispG_gcpE"/>
    <property type="match status" value="1"/>
</dbReference>
<dbReference type="InterPro" id="IPR058579">
    <property type="entry name" value="IspG_C"/>
</dbReference>
<evidence type="ECO:0000256" key="7">
    <source>
        <dbReference type="HAMAP-Rule" id="MF_00159"/>
    </source>
</evidence>
<evidence type="ECO:0000256" key="5">
    <source>
        <dbReference type="ARBA" id="ARBA00023014"/>
    </source>
</evidence>
<dbReference type="PANTHER" id="PTHR30454">
    <property type="entry name" value="4-HYDROXY-3-METHYLBUT-2-EN-1-YL DIPHOSPHATE SYNTHASE"/>
    <property type="match status" value="1"/>
</dbReference>
<proteinExistence type="inferred from homology"/>
<dbReference type="InterPro" id="IPR011005">
    <property type="entry name" value="Dihydropteroate_synth-like_sf"/>
</dbReference>
<dbReference type="EC" id="1.17.7.3" evidence="7"/>
<dbReference type="SUPFAM" id="SSF143422">
    <property type="entry name" value="Transposase IS200-like"/>
    <property type="match status" value="1"/>
</dbReference>
<dbReference type="PIRSF" id="PIRSF037336">
    <property type="entry name" value="IspG_like"/>
    <property type="match status" value="1"/>
</dbReference>
<dbReference type="RefSeq" id="WP_338690354.1">
    <property type="nucleotide sequence ID" value="NZ_AP024702.1"/>
</dbReference>
<reference evidence="9 10" key="1">
    <citation type="submission" date="2021-06" db="EMBL/GenBank/DDBJ databases">
        <title>Complete genome of Haloferula helveola possessing various polysaccharide degrading enzymes.</title>
        <authorList>
            <person name="Takami H."/>
            <person name="Huang C."/>
            <person name="Hamasaki K."/>
        </authorList>
    </citation>
    <scope>NUCLEOTIDE SEQUENCE [LARGE SCALE GENOMIC DNA]</scope>
    <source>
        <strain evidence="9 10">CN-1</strain>
    </source>
</reference>
<dbReference type="InterPro" id="IPR058578">
    <property type="entry name" value="IspG_TIM"/>
</dbReference>
<evidence type="ECO:0000256" key="3">
    <source>
        <dbReference type="ARBA" id="ARBA00023002"/>
    </source>
</evidence>
<gene>
    <name evidence="7" type="primary">ispG</name>
    <name evidence="9" type="ORF">HAHE_18020</name>
</gene>
<dbReference type="InterPro" id="IPR004588">
    <property type="entry name" value="IspG_bac-typ"/>
</dbReference>
<keyword evidence="5 7" id="KW-0411">Iron-sulfur</keyword>
<dbReference type="PANTHER" id="PTHR30454:SF0">
    <property type="entry name" value="4-HYDROXY-3-METHYLBUT-2-EN-1-YL DIPHOSPHATE SYNTHASE (FERREDOXIN), CHLOROPLASTIC"/>
    <property type="match status" value="1"/>
</dbReference>
<dbReference type="Gene3D" id="3.20.20.20">
    <property type="entry name" value="Dihydropteroate synthase-like"/>
    <property type="match status" value="2"/>
</dbReference>
<keyword evidence="2 7" id="KW-0479">Metal-binding</keyword>
<keyword evidence="1 7" id="KW-0004">4Fe-4S</keyword>
<dbReference type="InterPro" id="IPR045854">
    <property type="entry name" value="NO2/SO3_Rdtase_4Fe4S_sf"/>
</dbReference>
<dbReference type="InterPro" id="IPR002686">
    <property type="entry name" value="Transposase_17"/>
</dbReference>
<dbReference type="SMART" id="SM01321">
    <property type="entry name" value="Y1_Tnp"/>
    <property type="match status" value="1"/>
</dbReference>
<sequence>MSEHSLLHYCPDLLSYTRRRTREVLVGNVGIGGDHPIRVQSMITADTRDTLACVKEVLELADAGCEIVRITAQTKVYAANLENIAREVRAAGCEVPLVADIHFKPDAALEAAKWVEKVRVNPGNYADKKKFEIREYTDAQYEEELERIREQFAPLVEMCKDLGRAMRIGTNHGSLSDRIMNRYGDTPLGMVESALEFARIARDLDYHNFVFSMKASNPKVMIEAYRLLVARLSEEGDDWNYPMHVGVTEAGDGEDGRIKSAIGIGSLLADGIGDTVRVSLTEDPVFEIPVARALAEPFQNKGGWSVPLQSVQGASRPSFNQTAASIRPNWEHLERGTSTNLPHWRIPGATYTVTFRLDDALPDTVMTEHRDRRLMLLKRIEKAIAAAGSRNALGEILPLREEIRELQESLIEPTLHENHGECHLANPEVAELVEKALRHFDGSRYTLHAWSVMPNHVHAVVTPAEGFDLAGVTHSWKSFTAKEANRLLGRTGPFWQEESYDHIVRDADDFRNQVRYVLRNPGEDGGKWTGSPYGASWDEVEAGRSDHGLERDAPATPQLTPSYAPFSYERRKTEVMEIEGHELGGEHEIRVFTSQEKWNAVAHKIAKMGDYKPEIVIERSGVVSVDPRDEAAISAINAGTEARLVTVADGLDLEVVHAFRMLAFRLDARHPILLKDTLVPAAESGDFVEALLAAAGNIGSLLCDGIGDAVIIQGEPAPGQSLRLSYNVLQAAGARIFKTDYVACPSCGRTLFNLQTTTQKIRAATGHLKGVRIAVMGCIVNGPGEMADADFGYVGGAPGKINLYVGKQAVKFNIPEAEAVDRLIDLIREHGKWIDAPTEEPAEV</sequence>
<protein>
    <recommendedName>
        <fullName evidence="7">4-hydroxy-3-methylbut-2-en-1-yl diphosphate synthase (flavodoxin)</fullName>
        <ecNumber evidence="7">1.17.7.3</ecNumber>
    </recommendedName>
    <alternativeName>
        <fullName evidence="7">1-hydroxy-2-methyl-2-(E)-butenyl 4-diphosphate synthase</fullName>
    </alternativeName>
</protein>
<feature type="binding site" evidence="7">
    <location>
        <position position="747"/>
    </location>
    <ligand>
        <name>[4Fe-4S] cluster</name>
        <dbReference type="ChEBI" id="CHEBI:49883"/>
    </ligand>
</feature>
<comment type="similarity">
    <text evidence="7">Belongs to the IspG family.</text>
</comment>
<evidence type="ECO:0000259" key="8">
    <source>
        <dbReference type="SMART" id="SM01321"/>
    </source>
</evidence>
<feature type="binding site" evidence="7">
    <location>
        <position position="778"/>
    </location>
    <ligand>
        <name>[4Fe-4S] cluster</name>
        <dbReference type="ChEBI" id="CHEBI:49883"/>
    </ligand>
</feature>
<comment type="pathway">
    <text evidence="7">Isoprenoid biosynthesis; isopentenyl diphosphate biosynthesis via DXP pathway; isopentenyl diphosphate from 1-deoxy-D-xylulose 5-phosphate: step 5/6.</text>
</comment>
<evidence type="ECO:0000256" key="4">
    <source>
        <dbReference type="ARBA" id="ARBA00023004"/>
    </source>
</evidence>
<comment type="function">
    <text evidence="7">Converts 2C-methyl-D-erythritol 2,4-cyclodiphosphate (ME-2,4cPP) into 1-hydroxy-2-methyl-2-(E)-butenyl 4-diphosphate.</text>
</comment>
<dbReference type="Gene3D" id="3.30.413.10">
    <property type="entry name" value="Sulfite Reductase Hemoprotein, domain 1"/>
    <property type="match status" value="1"/>
</dbReference>
<evidence type="ECO:0000256" key="1">
    <source>
        <dbReference type="ARBA" id="ARBA00022485"/>
    </source>
</evidence>
<dbReference type="Proteomes" id="UP001374893">
    <property type="component" value="Chromosome"/>
</dbReference>
<evidence type="ECO:0000313" key="9">
    <source>
        <dbReference type="EMBL" id="BCX47894.1"/>
    </source>
</evidence>
<keyword evidence="6 7" id="KW-0414">Isoprene biosynthesis</keyword>
<dbReference type="EMBL" id="AP024702">
    <property type="protein sequence ID" value="BCX47894.1"/>
    <property type="molecule type" value="Genomic_DNA"/>
</dbReference>
<feature type="binding site" evidence="7">
    <location>
        <position position="744"/>
    </location>
    <ligand>
        <name>[4Fe-4S] cluster</name>
        <dbReference type="ChEBI" id="CHEBI:49883"/>
    </ligand>
</feature>